<dbReference type="AlphaFoldDB" id="A0A917JAM4"/>
<feature type="transmembrane region" description="Helical" evidence="1">
    <location>
        <begin position="115"/>
        <end position="135"/>
    </location>
</feature>
<evidence type="ECO:0000313" key="2">
    <source>
        <dbReference type="EMBL" id="GGI51062.1"/>
    </source>
</evidence>
<dbReference type="EMBL" id="BMDO01000006">
    <property type="protein sequence ID" value="GGI51062.1"/>
    <property type="molecule type" value="Genomic_DNA"/>
</dbReference>
<proteinExistence type="predicted"/>
<keyword evidence="1" id="KW-1133">Transmembrane helix</keyword>
<organism evidence="2 3">
    <name type="scientific">Mucilaginibacter galii</name>
    <dbReference type="NCBI Taxonomy" id="2005073"/>
    <lineage>
        <taxon>Bacteria</taxon>
        <taxon>Pseudomonadati</taxon>
        <taxon>Bacteroidota</taxon>
        <taxon>Sphingobacteriia</taxon>
        <taxon>Sphingobacteriales</taxon>
        <taxon>Sphingobacteriaceae</taxon>
        <taxon>Mucilaginibacter</taxon>
    </lineage>
</organism>
<evidence type="ECO:0000256" key="1">
    <source>
        <dbReference type="SAM" id="Phobius"/>
    </source>
</evidence>
<dbReference type="Proteomes" id="UP000662074">
    <property type="component" value="Unassembled WGS sequence"/>
</dbReference>
<sequence>MQIHITEEYLTGFGPAMSRLFAIPWSERSFLMIFALVGPALYTLTTYGLYRQIPLAGFVAWFIFIGPGIAEFTHFIFPLIRPGIDPAIASTISQDIKGTMIENMPNYYYKTTGRFYFAGMYTAILPMIPGSYAIYRLTKEHCRKSIDQITSQ</sequence>
<reference evidence="2" key="1">
    <citation type="journal article" date="2014" name="Int. J. Syst. Evol. Microbiol.">
        <title>Complete genome sequence of Corynebacterium casei LMG S-19264T (=DSM 44701T), isolated from a smear-ripened cheese.</title>
        <authorList>
            <consortium name="US DOE Joint Genome Institute (JGI-PGF)"/>
            <person name="Walter F."/>
            <person name="Albersmeier A."/>
            <person name="Kalinowski J."/>
            <person name="Ruckert C."/>
        </authorList>
    </citation>
    <scope>NUCLEOTIDE SEQUENCE</scope>
    <source>
        <strain evidence="2">CCM 8711</strain>
    </source>
</reference>
<keyword evidence="1" id="KW-0472">Membrane</keyword>
<feature type="transmembrane region" description="Helical" evidence="1">
    <location>
        <begin position="57"/>
        <end position="77"/>
    </location>
</feature>
<accession>A0A917JAM4</accession>
<protein>
    <submittedName>
        <fullName evidence="2">Uncharacterized protein</fullName>
    </submittedName>
</protein>
<reference evidence="2" key="2">
    <citation type="submission" date="2020-09" db="EMBL/GenBank/DDBJ databases">
        <authorList>
            <person name="Sun Q."/>
            <person name="Sedlacek I."/>
        </authorList>
    </citation>
    <scope>NUCLEOTIDE SEQUENCE</scope>
    <source>
        <strain evidence="2">CCM 8711</strain>
    </source>
</reference>
<feature type="transmembrane region" description="Helical" evidence="1">
    <location>
        <begin position="30"/>
        <end position="50"/>
    </location>
</feature>
<keyword evidence="3" id="KW-1185">Reference proteome</keyword>
<name>A0A917JAM4_9SPHI</name>
<evidence type="ECO:0000313" key="3">
    <source>
        <dbReference type="Proteomes" id="UP000662074"/>
    </source>
</evidence>
<keyword evidence="1" id="KW-0812">Transmembrane</keyword>
<comment type="caution">
    <text evidence="2">The sequence shown here is derived from an EMBL/GenBank/DDBJ whole genome shotgun (WGS) entry which is preliminary data.</text>
</comment>
<gene>
    <name evidence="2" type="ORF">GCM10011425_22740</name>
</gene>